<accession>A0ABX8U8D2</accession>
<proteinExistence type="predicted"/>
<name>A0ABX8U8D2_9ACTN</name>
<dbReference type="EMBL" id="CP068985">
    <property type="protein sequence ID" value="QYC43755.1"/>
    <property type="molecule type" value="Genomic_DNA"/>
</dbReference>
<dbReference type="RefSeq" id="WP_157382911.1">
    <property type="nucleotide sequence ID" value="NZ_CP068985.1"/>
</dbReference>
<gene>
    <name evidence="1" type="ORF">Nocox_30865</name>
</gene>
<reference evidence="1 2" key="1">
    <citation type="journal article" date="2021" name="ACS Chem. Biol.">
        <title>Genomic-Led Discovery of a Novel Glycopeptide Antibiotic by Nonomuraea coxensis DSM 45129.</title>
        <authorList>
            <person name="Yushchuk O."/>
            <person name="Vior N.M."/>
            <person name="Andreo-Vidal A."/>
            <person name="Berini F."/>
            <person name="Ruckert C."/>
            <person name="Busche T."/>
            <person name="Binda E."/>
            <person name="Kalinowski J."/>
            <person name="Truman A.W."/>
            <person name="Marinelli F."/>
        </authorList>
    </citation>
    <scope>NUCLEOTIDE SEQUENCE [LARGE SCALE GENOMIC DNA]</scope>
    <source>
        <strain evidence="1 2">DSM 45129</strain>
    </source>
</reference>
<sequence>MIPFNAMLSPGGDIVVFYVGSEPRMTPDQALAFADQLRALAGAGEQPAPALAAAV</sequence>
<evidence type="ECO:0000313" key="2">
    <source>
        <dbReference type="Proteomes" id="UP000824681"/>
    </source>
</evidence>
<evidence type="ECO:0000313" key="1">
    <source>
        <dbReference type="EMBL" id="QYC43755.1"/>
    </source>
</evidence>
<keyword evidence="2" id="KW-1185">Reference proteome</keyword>
<protein>
    <submittedName>
        <fullName evidence="1">Uncharacterized protein</fullName>
    </submittedName>
</protein>
<dbReference type="Proteomes" id="UP000824681">
    <property type="component" value="Chromosome"/>
</dbReference>
<organism evidence="1 2">
    <name type="scientific">Nonomuraea coxensis DSM 45129</name>
    <dbReference type="NCBI Taxonomy" id="1122611"/>
    <lineage>
        <taxon>Bacteria</taxon>
        <taxon>Bacillati</taxon>
        <taxon>Actinomycetota</taxon>
        <taxon>Actinomycetes</taxon>
        <taxon>Streptosporangiales</taxon>
        <taxon>Streptosporangiaceae</taxon>
        <taxon>Nonomuraea</taxon>
    </lineage>
</organism>